<dbReference type="InterPro" id="IPR002182">
    <property type="entry name" value="NB-ARC"/>
</dbReference>
<dbReference type="Proteomes" id="UP001428341">
    <property type="component" value="Unassembled WGS sequence"/>
</dbReference>
<dbReference type="InterPro" id="IPR000157">
    <property type="entry name" value="TIR_dom"/>
</dbReference>
<dbReference type="InterPro" id="IPR027417">
    <property type="entry name" value="P-loop_NTPase"/>
</dbReference>
<dbReference type="Pfam" id="PF01582">
    <property type="entry name" value="TIR"/>
    <property type="match status" value="1"/>
</dbReference>
<dbReference type="SMART" id="SM00255">
    <property type="entry name" value="TIR"/>
    <property type="match status" value="1"/>
</dbReference>
<gene>
    <name evidence="2" type="ORF">WN944_015873</name>
</gene>
<feature type="domain" description="TIR" evidence="1">
    <location>
        <begin position="12"/>
        <end position="147"/>
    </location>
</feature>
<organism evidence="2 3">
    <name type="scientific">Citrus x changshan-huyou</name>
    <dbReference type="NCBI Taxonomy" id="2935761"/>
    <lineage>
        <taxon>Eukaryota</taxon>
        <taxon>Viridiplantae</taxon>
        <taxon>Streptophyta</taxon>
        <taxon>Embryophyta</taxon>
        <taxon>Tracheophyta</taxon>
        <taxon>Spermatophyta</taxon>
        <taxon>Magnoliopsida</taxon>
        <taxon>eudicotyledons</taxon>
        <taxon>Gunneridae</taxon>
        <taxon>Pentapetalae</taxon>
        <taxon>rosids</taxon>
        <taxon>malvids</taxon>
        <taxon>Sapindales</taxon>
        <taxon>Rutaceae</taxon>
        <taxon>Aurantioideae</taxon>
        <taxon>Citrus</taxon>
    </lineage>
</organism>
<name>A0AAP0QN23_9ROSI</name>
<dbReference type="EMBL" id="JBCGBO010000005">
    <property type="protein sequence ID" value="KAK9200675.1"/>
    <property type="molecule type" value="Genomic_DNA"/>
</dbReference>
<dbReference type="PROSITE" id="PS50104">
    <property type="entry name" value="TIR"/>
    <property type="match status" value="1"/>
</dbReference>
<keyword evidence="3" id="KW-1185">Reference proteome</keyword>
<dbReference type="InterPro" id="IPR035897">
    <property type="entry name" value="Toll_tir_struct_dom_sf"/>
</dbReference>
<dbReference type="GO" id="GO:0006952">
    <property type="term" value="P:defense response"/>
    <property type="evidence" value="ECO:0007669"/>
    <property type="project" value="InterPro"/>
</dbReference>
<dbReference type="Gene3D" id="3.40.50.300">
    <property type="entry name" value="P-loop containing nucleotide triphosphate hydrolases"/>
    <property type="match status" value="1"/>
</dbReference>
<evidence type="ECO:0000313" key="2">
    <source>
        <dbReference type="EMBL" id="KAK9200675.1"/>
    </source>
</evidence>
<accession>A0AAP0QN23</accession>
<dbReference type="PRINTS" id="PR00364">
    <property type="entry name" value="DISEASERSIST"/>
</dbReference>
<dbReference type="PANTHER" id="PTHR11017:SF574">
    <property type="entry name" value="ADP-RIBOSYL CYCLASE_CYCLIC ADP-RIBOSE HYDROLASE"/>
    <property type="match status" value="1"/>
</dbReference>
<dbReference type="PANTHER" id="PTHR11017">
    <property type="entry name" value="LEUCINE-RICH REPEAT-CONTAINING PROTEIN"/>
    <property type="match status" value="1"/>
</dbReference>
<proteinExistence type="predicted"/>
<sequence length="295" mass="33221">MASSSFGLTSQSKYDVFLSFRGEDTRDNFTSHLHAALCRKEIKTFIGEELNRGDEISPAILKAIEGSKITFKDMPEKIQNWRAVWTEASNLSGRDSMTIRSEAQLVEVIVKDILEKLEKITIPKDFDGLIGLNSRIQKIKSLLCIGLPVFRIIGIWGMGGMGKTTIAGAIFNLISSEFEGKCFMANVREESEKVGGLVHLREQVLSEVLEENITIRTPDLPEYIRERLKRMKIFIVLDDVNKVRQLEYLTGGLDRFGPGSRIIVTTRDKRVLGNFGVPNTNIYKIKGLNYSELST</sequence>
<dbReference type="SUPFAM" id="SSF52200">
    <property type="entry name" value="Toll/Interleukin receptor TIR domain"/>
    <property type="match status" value="1"/>
</dbReference>
<evidence type="ECO:0000313" key="3">
    <source>
        <dbReference type="Proteomes" id="UP001428341"/>
    </source>
</evidence>
<reference evidence="2 3" key="1">
    <citation type="submission" date="2024-05" db="EMBL/GenBank/DDBJ databases">
        <title>Haplotype-resolved chromosome-level genome assembly of Huyou (Citrus changshanensis).</title>
        <authorList>
            <person name="Miao C."/>
            <person name="Chen W."/>
            <person name="Wu Y."/>
            <person name="Wang L."/>
            <person name="Zhao S."/>
            <person name="Grierson D."/>
            <person name="Xu C."/>
            <person name="Chen K."/>
        </authorList>
    </citation>
    <scope>NUCLEOTIDE SEQUENCE [LARGE SCALE GENOMIC DNA]</scope>
    <source>
        <strain evidence="2">01-14</strain>
        <tissue evidence="2">Leaf</tissue>
    </source>
</reference>
<comment type="caution">
    <text evidence="2">The sequence shown here is derived from an EMBL/GenBank/DDBJ whole genome shotgun (WGS) entry which is preliminary data.</text>
</comment>
<dbReference type="GO" id="GO:0043531">
    <property type="term" value="F:ADP binding"/>
    <property type="evidence" value="ECO:0007669"/>
    <property type="project" value="InterPro"/>
</dbReference>
<protein>
    <recommendedName>
        <fullName evidence="1">TIR domain-containing protein</fullName>
    </recommendedName>
</protein>
<evidence type="ECO:0000259" key="1">
    <source>
        <dbReference type="PROSITE" id="PS50104"/>
    </source>
</evidence>
<dbReference type="GO" id="GO:0007165">
    <property type="term" value="P:signal transduction"/>
    <property type="evidence" value="ECO:0007669"/>
    <property type="project" value="InterPro"/>
</dbReference>
<dbReference type="AlphaFoldDB" id="A0AAP0QN23"/>
<dbReference type="SUPFAM" id="SSF52540">
    <property type="entry name" value="P-loop containing nucleoside triphosphate hydrolases"/>
    <property type="match status" value="1"/>
</dbReference>
<dbReference type="Pfam" id="PF00931">
    <property type="entry name" value="NB-ARC"/>
    <property type="match status" value="1"/>
</dbReference>
<dbReference type="Gene3D" id="3.40.50.10140">
    <property type="entry name" value="Toll/interleukin-1 receptor homology (TIR) domain"/>
    <property type="match status" value="2"/>
</dbReference>
<dbReference type="InterPro" id="IPR044974">
    <property type="entry name" value="Disease_R_plants"/>
</dbReference>